<evidence type="ECO:0000256" key="9">
    <source>
        <dbReference type="ARBA" id="ARBA00030717"/>
    </source>
</evidence>
<comment type="catalytic activity">
    <reaction evidence="10">
        <text>N(6)-(1,2-dicarboxyethyl)-AMP = fumarate + AMP</text>
        <dbReference type="Rhea" id="RHEA:16853"/>
        <dbReference type="ChEBI" id="CHEBI:29806"/>
        <dbReference type="ChEBI" id="CHEBI:57567"/>
        <dbReference type="ChEBI" id="CHEBI:456215"/>
        <dbReference type="EC" id="4.3.2.2"/>
    </reaction>
    <physiologicalReaction direction="left-to-right" evidence="10">
        <dbReference type="Rhea" id="RHEA:16854"/>
    </physiologicalReaction>
</comment>
<evidence type="ECO:0000256" key="1">
    <source>
        <dbReference type="ARBA" id="ARBA00004706"/>
    </source>
</evidence>
<dbReference type="RefSeq" id="WP_045170590.1">
    <property type="nucleotide sequence ID" value="NZ_QOHL01000003.1"/>
</dbReference>
<dbReference type="FunFam" id="1.20.200.10:FF:000008">
    <property type="entry name" value="Adenylosuccinate lyase"/>
    <property type="match status" value="1"/>
</dbReference>
<dbReference type="Proteomes" id="UP000293377">
    <property type="component" value="Unassembled WGS sequence"/>
</dbReference>
<evidence type="ECO:0000259" key="13">
    <source>
        <dbReference type="SMART" id="SM00998"/>
    </source>
</evidence>
<dbReference type="InterPro" id="IPR019468">
    <property type="entry name" value="AdenyloSucc_lyase_C"/>
</dbReference>
<dbReference type="GO" id="GO:0006189">
    <property type="term" value="P:'de novo' IMP biosynthetic process"/>
    <property type="evidence" value="ECO:0007669"/>
    <property type="project" value="UniProtKB-UniPathway"/>
</dbReference>
<dbReference type="InterPro" id="IPR008948">
    <property type="entry name" value="L-Aspartase-like"/>
</dbReference>
<comment type="pathway">
    <text evidence="2 12">Purine metabolism; AMP biosynthesis via de novo pathway; AMP from IMP: step 2/2.</text>
</comment>
<dbReference type="PANTHER" id="PTHR43172:SF1">
    <property type="entry name" value="ADENYLOSUCCINATE LYASE"/>
    <property type="match status" value="1"/>
</dbReference>
<evidence type="ECO:0000313" key="15">
    <source>
        <dbReference type="Proteomes" id="UP000293377"/>
    </source>
</evidence>
<dbReference type="PRINTS" id="PR00145">
    <property type="entry name" value="ARGSUCLYASE"/>
</dbReference>
<evidence type="ECO:0000256" key="7">
    <source>
        <dbReference type="ARBA" id="ARBA00023239"/>
    </source>
</evidence>
<evidence type="ECO:0000256" key="4">
    <source>
        <dbReference type="ARBA" id="ARBA00012339"/>
    </source>
</evidence>
<dbReference type="NCBIfam" id="TIGR00928">
    <property type="entry name" value="purB"/>
    <property type="match status" value="1"/>
</dbReference>
<comment type="catalytic activity">
    <reaction evidence="8">
        <text>(2S)-2-[5-amino-1-(5-phospho-beta-D-ribosyl)imidazole-4-carboxamido]succinate = 5-amino-1-(5-phospho-beta-D-ribosyl)imidazole-4-carboxamide + fumarate</text>
        <dbReference type="Rhea" id="RHEA:23920"/>
        <dbReference type="ChEBI" id="CHEBI:29806"/>
        <dbReference type="ChEBI" id="CHEBI:58443"/>
        <dbReference type="ChEBI" id="CHEBI:58475"/>
        <dbReference type="EC" id="4.3.2.2"/>
    </reaction>
    <physiologicalReaction direction="left-to-right" evidence="8">
        <dbReference type="Rhea" id="RHEA:23921"/>
    </physiologicalReaction>
</comment>
<dbReference type="Gene3D" id="1.10.275.10">
    <property type="entry name" value="Fumarase/aspartase (N-terminal domain)"/>
    <property type="match status" value="1"/>
</dbReference>
<dbReference type="FunFam" id="1.10.40.30:FF:000007">
    <property type="entry name" value="Adenylosuccinate lyase"/>
    <property type="match status" value="1"/>
</dbReference>
<dbReference type="Pfam" id="PF10397">
    <property type="entry name" value="ADSL_C"/>
    <property type="match status" value="1"/>
</dbReference>
<comment type="caution">
    <text evidence="14">The sequence shown here is derived from an EMBL/GenBank/DDBJ whole genome shotgun (WGS) entry which is preliminary data.</text>
</comment>
<dbReference type="EC" id="4.3.2.2" evidence="4 11"/>
<dbReference type="SUPFAM" id="SSF48557">
    <property type="entry name" value="L-aspartase-like"/>
    <property type="match status" value="1"/>
</dbReference>
<comment type="pathway">
    <text evidence="1 12">Purine metabolism; IMP biosynthesis via de novo pathway; 5-amino-1-(5-phospho-D-ribosyl)imidazole-4-carboxamide from 5-amino-1-(5-phospho-D-ribosyl)imidazole-4-carboxylate: step 2/2.</text>
</comment>
<dbReference type="AlphaFoldDB" id="A0A4Q6ICB2"/>
<sequence>MIKRYSRPKMSSIWEDNNKFKIWMDIEYYACEAQVKLGTIPSYILDNLKNKTEHFDINRINEIEAVVKHDVIAFLTYIAESTNSDIRYLHYGMTSSDVVDTCLSVQLKQSCELLLHNIEVILSILKQKSIETKYMLCMGRSHGVHAEPITFGLKLARFYAEFKRNYNRLKIAQDEISVCKISGAMGNFANIDPFVENYVANALNLKSESISSQVIPRDRHAMFFATLGVIASSIENIAIEIRHLQKTETLEVTEYFSSGQKGSSAMPHKKNPILSENLTGLARMIRSYVAPALENVALWHERDISHSSVERCIAPDACIIADFALARLADLLNNMITYPNNMDKNLKQSKGLVFSQRVLLELVKQGLNRETAYKIIQERALKTWNNNSNFLDELKRDTQVLKYINSKNLEDLFNFSYYTQHIDMIFDKVFQDQ</sequence>
<evidence type="ECO:0000313" key="14">
    <source>
        <dbReference type="EMBL" id="RZB12968.1"/>
    </source>
</evidence>
<dbReference type="STRING" id="1242993.ehr_00002"/>
<dbReference type="GO" id="GO:0044208">
    <property type="term" value="P:'de novo' AMP biosynthetic process"/>
    <property type="evidence" value="ECO:0007669"/>
    <property type="project" value="UniProtKB-UniPathway"/>
</dbReference>
<proteinExistence type="inferred from homology"/>
<dbReference type="Gene3D" id="1.10.40.30">
    <property type="entry name" value="Fumarase/aspartase (C-terminal domain)"/>
    <property type="match status" value="1"/>
</dbReference>
<protein>
    <recommendedName>
        <fullName evidence="5 11">Adenylosuccinate lyase</fullName>
        <shortName evidence="12">ASL</shortName>
        <ecNumber evidence="4 11">4.3.2.2</ecNumber>
    </recommendedName>
    <alternativeName>
        <fullName evidence="9 12">Adenylosuccinase</fullName>
    </alternativeName>
</protein>
<evidence type="ECO:0000256" key="3">
    <source>
        <dbReference type="ARBA" id="ARBA00008273"/>
    </source>
</evidence>
<evidence type="ECO:0000256" key="8">
    <source>
        <dbReference type="ARBA" id="ARBA00024477"/>
    </source>
</evidence>
<dbReference type="InterPro" id="IPR022761">
    <property type="entry name" value="Fumarate_lyase_N"/>
</dbReference>
<dbReference type="PROSITE" id="PS00163">
    <property type="entry name" value="FUMARATE_LYASES"/>
    <property type="match status" value="1"/>
</dbReference>
<dbReference type="PRINTS" id="PR00149">
    <property type="entry name" value="FUMRATELYASE"/>
</dbReference>
<dbReference type="PANTHER" id="PTHR43172">
    <property type="entry name" value="ADENYLOSUCCINATE LYASE"/>
    <property type="match status" value="1"/>
</dbReference>
<dbReference type="CDD" id="cd01360">
    <property type="entry name" value="Adenylsuccinate_lyase_1"/>
    <property type="match status" value="1"/>
</dbReference>
<evidence type="ECO:0000256" key="6">
    <source>
        <dbReference type="ARBA" id="ARBA00022755"/>
    </source>
</evidence>
<keyword evidence="6 12" id="KW-0658">Purine biosynthesis</keyword>
<evidence type="ECO:0000256" key="11">
    <source>
        <dbReference type="NCBIfam" id="TIGR00928"/>
    </source>
</evidence>
<dbReference type="GO" id="GO:0070626">
    <property type="term" value="F:(S)-2-(5-amino-1-(5-phospho-D-ribosyl)imidazole-4-carboxamido) succinate lyase (fumarate-forming) activity"/>
    <property type="evidence" value="ECO:0007669"/>
    <property type="project" value="TreeGrafter"/>
</dbReference>
<organism evidence="14 15">
    <name type="scientific">Ehrlichia minasensis</name>
    <dbReference type="NCBI Taxonomy" id="1242993"/>
    <lineage>
        <taxon>Bacteria</taxon>
        <taxon>Pseudomonadati</taxon>
        <taxon>Pseudomonadota</taxon>
        <taxon>Alphaproteobacteria</taxon>
        <taxon>Rickettsiales</taxon>
        <taxon>Anaplasmataceae</taxon>
        <taxon>Ehrlichia</taxon>
    </lineage>
</organism>
<feature type="domain" description="Adenylosuccinate lyase C-terminal" evidence="13">
    <location>
        <begin position="350"/>
        <end position="430"/>
    </location>
</feature>
<dbReference type="GO" id="GO:0004018">
    <property type="term" value="F:N6-(1,2-dicarboxyethyl)AMP AMP-lyase (fumarate-forming) activity"/>
    <property type="evidence" value="ECO:0007669"/>
    <property type="project" value="UniProtKB-UniRule"/>
</dbReference>
<accession>A0A4Q6ICB2</accession>
<dbReference type="Pfam" id="PF00206">
    <property type="entry name" value="Lyase_1"/>
    <property type="match status" value="1"/>
</dbReference>
<evidence type="ECO:0000256" key="12">
    <source>
        <dbReference type="RuleBase" id="RU361172"/>
    </source>
</evidence>
<dbReference type="InterPro" id="IPR004769">
    <property type="entry name" value="Pur_lyase"/>
</dbReference>
<dbReference type="InterPro" id="IPR024083">
    <property type="entry name" value="Fumarase/histidase_N"/>
</dbReference>
<evidence type="ECO:0000256" key="2">
    <source>
        <dbReference type="ARBA" id="ARBA00004734"/>
    </source>
</evidence>
<dbReference type="EMBL" id="QOHL01000003">
    <property type="protein sequence ID" value="RZB12968.1"/>
    <property type="molecule type" value="Genomic_DNA"/>
</dbReference>
<dbReference type="UniPathway" id="UPA00075">
    <property type="reaction ID" value="UER00336"/>
</dbReference>
<dbReference type="OrthoDB" id="9768878at2"/>
<keyword evidence="15" id="KW-1185">Reference proteome</keyword>
<reference evidence="14 15" key="1">
    <citation type="submission" date="2018-06" db="EMBL/GenBank/DDBJ databases">
        <title>Complete Genome Sequence of Ehrlichia minasensis Isolated From Cattle.</title>
        <authorList>
            <person name="Aguiar D.M."/>
            <person name="Araujo J.P.A.Jr."/>
            <person name="Nakazato L."/>
            <person name="Bard E."/>
            <person name="Cabezas-Cruz A."/>
        </authorList>
    </citation>
    <scope>NUCLEOTIDE SEQUENCE [LARGE SCALE GENOMIC DNA]</scope>
    <source>
        <strain evidence="14 15">B11</strain>
    </source>
</reference>
<dbReference type="GO" id="GO:0005829">
    <property type="term" value="C:cytosol"/>
    <property type="evidence" value="ECO:0007669"/>
    <property type="project" value="TreeGrafter"/>
</dbReference>
<dbReference type="InterPro" id="IPR000362">
    <property type="entry name" value="Fumarate_lyase_fam"/>
</dbReference>
<dbReference type="SMART" id="SM00998">
    <property type="entry name" value="ADSL_C"/>
    <property type="match status" value="1"/>
</dbReference>
<dbReference type="InterPro" id="IPR020557">
    <property type="entry name" value="Fumarate_lyase_CS"/>
</dbReference>
<evidence type="ECO:0000256" key="10">
    <source>
        <dbReference type="ARBA" id="ARBA00049115"/>
    </source>
</evidence>
<dbReference type="UniPathway" id="UPA00074">
    <property type="reaction ID" value="UER00132"/>
</dbReference>
<evidence type="ECO:0000256" key="5">
    <source>
        <dbReference type="ARBA" id="ARBA00017058"/>
    </source>
</evidence>
<dbReference type="Gene3D" id="1.20.200.10">
    <property type="entry name" value="Fumarase/aspartase (Central domain)"/>
    <property type="match status" value="1"/>
</dbReference>
<gene>
    <name evidence="14" type="ORF">DRF75_01260</name>
</gene>
<comment type="similarity">
    <text evidence="3 12">Belongs to the lyase 1 family. Adenylosuccinate lyase subfamily.</text>
</comment>
<name>A0A4Q6ICB2_9RICK</name>
<keyword evidence="7 12" id="KW-0456">Lyase</keyword>